<dbReference type="RefSeq" id="WP_379838966.1">
    <property type="nucleotide sequence ID" value="NZ_JBHRYQ010000001.1"/>
</dbReference>
<dbReference type="EMBL" id="JBHRYQ010000001">
    <property type="protein sequence ID" value="MFC3812102.1"/>
    <property type="molecule type" value="Genomic_DNA"/>
</dbReference>
<dbReference type="SUPFAM" id="SSF53448">
    <property type="entry name" value="Nucleotide-diphospho-sugar transferases"/>
    <property type="match status" value="1"/>
</dbReference>
<protein>
    <submittedName>
        <fullName evidence="1">Glycosyltransferase family 2 protein</fullName>
    </submittedName>
</protein>
<accession>A0ABV7YZ23</accession>
<reference evidence="2" key="1">
    <citation type="journal article" date="2019" name="Int. J. Syst. Evol. Microbiol.">
        <title>The Global Catalogue of Microorganisms (GCM) 10K type strain sequencing project: providing services to taxonomists for standard genome sequencing and annotation.</title>
        <authorList>
            <consortium name="The Broad Institute Genomics Platform"/>
            <consortium name="The Broad Institute Genome Sequencing Center for Infectious Disease"/>
            <person name="Wu L."/>
            <person name="Ma J."/>
        </authorList>
    </citation>
    <scope>NUCLEOTIDE SEQUENCE [LARGE SCALE GENOMIC DNA]</scope>
    <source>
        <strain evidence="2">CECT 7956</strain>
    </source>
</reference>
<organism evidence="1 2">
    <name type="scientific">Lacihabitans lacunae</name>
    <dbReference type="NCBI Taxonomy" id="1028214"/>
    <lineage>
        <taxon>Bacteria</taxon>
        <taxon>Pseudomonadati</taxon>
        <taxon>Bacteroidota</taxon>
        <taxon>Cytophagia</taxon>
        <taxon>Cytophagales</taxon>
        <taxon>Leadbetterellaceae</taxon>
        <taxon>Lacihabitans</taxon>
    </lineage>
</organism>
<dbReference type="Proteomes" id="UP001595616">
    <property type="component" value="Unassembled WGS sequence"/>
</dbReference>
<evidence type="ECO:0000313" key="1">
    <source>
        <dbReference type="EMBL" id="MFC3812102.1"/>
    </source>
</evidence>
<gene>
    <name evidence="1" type="ORF">ACFOOI_15685</name>
</gene>
<dbReference type="InterPro" id="IPR029044">
    <property type="entry name" value="Nucleotide-diphossugar_trans"/>
</dbReference>
<name>A0ABV7YZ23_9BACT</name>
<sequence>MSISGFTFLRNANKLYYPVLESINSILDLVDEFVIAVGQGDEDDNTLELLSKISSDKIKIIHTVWDLNTYGGGSEYAHQTDIAKSHCTGDWLFYLQGDEVIHENDISVIKEACEAYQNDKKIEGFVFKYLHFFGDYEHYFHDHCWYRKEIRIIRNLADVHSWKDAQSFRVIPNFEGNDYFRKEGTRKLNCKLIEARIFHYGWVRPPWAMKAKSQTAQENYGLGSSDIYDENFDYGRLDYCEVFEKASHPAVMQQRIKELDWENTLRFSGPTCINRPIMKHEKTKYRVINFIEKKLLGERSLGGFNNFKLV</sequence>
<comment type="caution">
    <text evidence="1">The sequence shown here is derived from an EMBL/GenBank/DDBJ whole genome shotgun (WGS) entry which is preliminary data.</text>
</comment>
<keyword evidence="2" id="KW-1185">Reference proteome</keyword>
<proteinExistence type="predicted"/>
<dbReference type="Gene3D" id="3.90.550.10">
    <property type="entry name" value="Spore Coat Polysaccharide Biosynthesis Protein SpsA, Chain A"/>
    <property type="match status" value="1"/>
</dbReference>
<evidence type="ECO:0000313" key="2">
    <source>
        <dbReference type="Proteomes" id="UP001595616"/>
    </source>
</evidence>